<evidence type="ECO:0000256" key="1">
    <source>
        <dbReference type="SAM" id="Phobius"/>
    </source>
</evidence>
<keyword evidence="1" id="KW-0472">Membrane</keyword>
<dbReference type="AlphaFoldDB" id="A0A8S1QNR8"/>
<dbReference type="EMBL" id="CAJJDM010000197">
    <property type="protein sequence ID" value="CAD8117102.1"/>
    <property type="molecule type" value="Genomic_DNA"/>
</dbReference>
<keyword evidence="1" id="KW-1133">Transmembrane helix</keyword>
<sequence>MYLFYQQGEQTIYLKEDVQILDGKNQIIKEIDQVGKDFNFLVCVFKQRFSEDLKTCSCQQGYIEQLGEYISFTETSLQQNQVDKLCSDCFQTIRKIVNLLQINYDVYFIDFTSNLVLIEGAENYCNTEYNYPNCFKTQEYTHLYQPIYILSKQNHYQYNNKVYSPYRIVLNQIMNLIIAYIVMQDIIYLKIVVYFVHILE</sequence>
<keyword evidence="1" id="KW-0812">Transmembrane</keyword>
<proteinExistence type="predicted"/>
<organism evidence="2 3">
    <name type="scientific">Paramecium primaurelia</name>
    <dbReference type="NCBI Taxonomy" id="5886"/>
    <lineage>
        <taxon>Eukaryota</taxon>
        <taxon>Sar</taxon>
        <taxon>Alveolata</taxon>
        <taxon>Ciliophora</taxon>
        <taxon>Intramacronucleata</taxon>
        <taxon>Oligohymenophorea</taxon>
        <taxon>Peniculida</taxon>
        <taxon>Parameciidae</taxon>
        <taxon>Paramecium</taxon>
    </lineage>
</organism>
<evidence type="ECO:0000313" key="2">
    <source>
        <dbReference type="EMBL" id="CAD8117102.1"/>
    </source>
</evidence>
<dbReference type="Proteomes" id="UP000688137">
    <property type="component" value="Unassembled WGS sequence"/>
</dbReference>
<evidence type="ECO:0008006" key="4">
    <source>
        <dbReference type="Google" id="ProtNLM"/>
    </source>
</evidence>
<feature type="transmembrane region" description="Helical" evidence="1">
    <location>
        <begin position="177"/>
        <end position="199"/>
    </location>
</feature>
<gene>
    <name evidence="2" type="ORF">PPRIM_AZ9-3.1.T1880011</name>
</gene>
<accession>A0A8S1QNR8</accession>
<keyword evidence="3" id="KW-1185">Reference proteome</keyword>
<comment type="caution">
    <text evidence="2">The sequence shown here is derived from an EMBL/GenBank/DDBJ whole genome shotgun (WGS) entry which is preliminary data.</text>
</comment>
<protein>
    <recommendedName>
        <fullName evidence="4">Transmembrane protein</fullName>
    </recommendedName>
</protein>
<name>A0A8S1QNR8_PARPR</name>
<reference evidence="2" key="1">
    <citation type="submission" date="2021-01" db="EMBL/GenBank/DDBJ databases">
        <authorList>
            <consortium name="Genoscope - CEA"/>
            <person name="William W."/>
        </authorList>
    </citation>
    <scope>NUCLEOTIDE SEQUENCE</scope>
</reference>
<evidence type="ECO:0000313" key="3">
    <source>
        <dbReference type="Proteomes" id="UP000688137"/>
    </source>
</evidence>